<evidence type="ECO:0000313" key="1">
    <source>
        <dbReference type="EMBL" id="PHH79854.1"/>
    </source>
</evidence>
<dbReference type="EMBL" id="NJES01000032">
    <property type="protein sequence ID" value="PHH79854.1"/>
    <property type="molecule type" value="Genomic_DNA"/>
</dbReference>
<organism evidence="1 2">
    <name type="scientific">Ophiocordyceps camponoti-rufipedis</name>
    <dbReference type="NCBI Taxonomy" id="2004952"/>
    <lineage>
        <taxon>Eukaryota</taxon>
        <taxon>Fungi</taxon>
        <taxon>Dikarya</taxon>
        <taxon>Ascomycota</taxon>
        <taxon>Pezizomycotina</taxon>
        <taxon>Sordariomycetes</taxon>
        <taxon>Hypocreomycetidae</taxon>
        <taxon>Hypocreales</taxon>
        <taxon>Ophiocordycipitaceae</taxon>
        <taxon>Ophiocordyceps</taxon>
    </lineage>
</organism>
<proteinExistence type="predicted"/>
<dbReference type="Proteomes" id="UP000226431">
    <property type="component" value="Unassembled WGS sequence"/>
</dbReference>
<gene>
    <name evidence="1" type="ORF">CDD80_3587</name>
</gene>
<keyword evidence="2" id="KW-1185">Reference proteome</keyword>
<evidence type="ECO:0000313" key="2">
    <source>
        <dbReference type="Proteomes" id="UP000226431"/>
    </source>
</evidence>
<protein>
    <submittedName>
        <fullName evidence="1">Uncharacterized protein</fullName>
    </submittedName>
</protein>
<name>A0A2C5ZKD1_9HYPO</name>
<comment type="caution">
    <text evidence="1">The sequence shown here is derived from an EMBL/GenBank/DDBJ whole genome shotgun (WGS) entry which is preliminary data.</text>
</comment>
<accession>A0A2C5ZKD1</accession>
<dbReference type="AlphaFoldDB" id="A0A2C5ZKD1"/>
<reference evidence="1 2" key="1">
    <citation type="submission" date="2017-06" db="EMBL/GenBank/DDBJ databases">
        <title>Ant-infecting Ophiocordyceps genomes reveal a high diversity of potential behavioral manipulation genes and a possible major role for enterotoxins.</title>
        <authorList>
            <person name="De Bekker C."/>
            <person name="Evans H.C."/>
            <person name="Brachmann A."/>
            <person name="Hughes D.P."/>
        </authorList>
    </citation>
    <scope>NUCLEOTIDE SEQUENCE [LARGE SCALE GENOMIC DNA]</scope>
    <source>
        <strain evidence="1 2">Map16</strain>
    </source>
</reference>
<sequence length="198" mass="22749">MPVFLGSWWMRLLLRDFDDWTQDYLSILDYSFFLEYNVDQMGRGPSSDPLMREILALWDMTGLSPELPIFRSRESTGKTVWVHASRDAFRDFKALDSGGFAHYLSFAPGVAGRDDMMLAGLVNDWVDLGPDLRYQECCQSVFALTRGSLALRDLLSCYERTLWMLNASLVSGERLVGWMTLVGTCVWQLVNHRQDITR</sequence>
<dbReference type="OrthoDB" id="4922476at2759"/>
<dbReference type="STRING" id="2004952.A0A2C5ZKD1"/>